<proteinExistence type="predicted"/>
<reference evidence="1" key="1">
    <citation type="submission" date="2021-10" db="EMBL/GenBank/DDBJ databases">
        <title>Streptomonospora sp. nov., isolated from mangrove soil.</title>
        <authorList>
            <person name="Chen X."/>
            <person name="Ge X."/>
            <person name="Liu W."/>
        </authorList>
    </citation>
    <scope>NUCLEOTIDE SEQUENCE</scope>
    <source>
        <strain evidence="1">S1-112</strain>
    </source>
</reference>
<dbReference type="RefSeq" id="WP_270072083.1">
    <property type="nucleotide sequence ID" value="NZ_JAJAQC010000015.1"/>
</dbReference>
<comment type="caution">
    <text evidence="1">The sequence shown here is derived from an EMBL/GenBank/DDBJ whole genome shotgun (WGS) entry which is preliminary data.</text>
</comment>
<evidence type="ECO:0000313" key="1">
    <source>
        <dbReference type="EMBL" id="MDA0564805.1"/>
    </source>
</evidence>
<keyword evidence="2" id="KW-1185">Reference proteome</keyword>
<dbReference type="Proteomes" id="UP001140076">
    <property type="component" value="Unassembled WGS sequence"/>
</dbReference>
<name>A0A9X3NKS2_9ACTN</name>
<accession>A0A9X3NKS2</accession>
<dbReference type="EMBL" id="JAJAQC010000015">
    <property type="protein sequence ID" value="MDA0564805.1"/>
    <property type="molecule type" value="Genomic_DNA"/>
</dbReference>
<dbReference type="AlphaFoldDB" id="A0A9X3NKS2"/>
<evidence type="ECO:0000313" key="2">
    <source>
        <dbReference type="Proteomes" id="UP001140076"/>
    </source>
</evidence>
<sequence>MTAYKVHDKGSVLAVTADGRELTSAQIYDLLQRLTRVATILRYREMVAAWPLGTRVTSEHLPQPGTVVGHCRAPAPMVIPACHGLSVQTAADLVPLVVDMHNVHAAPADVGEEPAPGR</sequence>
<organism evidence="1 2">
    <name type="scientific">Streptomonospora mangrovi</name>
    <dbReference type="NCBI Taxonomy" id="2883123"/>
    <lineage>
        <taxon>Bacteria</taxon>
        <taxon>Bacillati</taxon>
        <taxon>Actinomycetota</taxon>
        <taxon>Actinomycetes</taxon>
        <taxon>Streptosporangiales</taxon>
        <taxon>Nocardiopsidaceae</taxon>
        <taxon>Streptomonospora</taxon>
    </lineage>
</organism>
<gene>
    <name evidence="1" type="ORF">LG943_10785</name>
</gene>
<protein>
    <submittedName>
        <fullName evidence="1">Uncharacterized protein</fullName>
    </submittedName>
</protein>